<reference evidence="1 2" key="1">
    <citation type="submission" date="2017-07" db="EMBL/GenBank/DDBJ databases">
        <title>Sandarakinorhabdus cyanobacteriorum sp. nov., a novel bacterium isolated from cyanobacterial aggregates in a eutrophic lake.</title>
        <authorList>
            <person name="Cai H."/>
        </authorList>
    </citation>
    <scope>NUCLEOTIDE SEQUENCE [LARGE SCALE GENOMIC DNA]</scope>
    <source>
        <strain evidence="1 2">TH057</strain>
    </source>
</reference>
<evidence type="ECO:0000313" key="1">
    <source>
        <dbReference type="EMBL" id="OYQ32029.1"/>
    </source>
</evidence>
<protein>
    <submittedName>
        <fullName evidence="1">Uncharacterized protein</fullName>
    </submittedName>
</protein>
<sequence length="149" mass="15623">MKLTFTKGAGKYDRLEIIAADGPRPGIDCPKQGIIPHDMVHFAVEAEVTTPGFLGLIAAGGDGGFRLGLDDAQAQSVERLVEMFQGEGWSGGPMADADFIALYQVTCEERGDTPLPISGATIAAIRARIADLTAQWAAVPVGGKLVLTL</sequence>
<organism evidence="1 2">
    <name type="scientific">Sandarakinorhabdus cyanobacteriorum</name>
    <dbReference type="NCBI Taxonomy" id="1981098"/>
    <lineage>
        <taxon>Bacteria</taxon>
        <taxon>Pseudomonadati</taxon>
        <taxon>Pseudomonadota</taxon>
        <taxon>Alphaproteobacteria</taxon>
        <taxon>Sphingomonadales</taxon>
        <taxon>Sphingosinicellaceae</taxon>
        <taxon>Sandarakinorhabdus</taxon>
    </lineage>
</organism>
<dbReference type="RefSeq" id="WP_094472826.1">
    <property type="nucleotide sequence ID" value="NZ_NOXT01000082.1"/>
</dbReference>
<dbReference type="OrthoDB" id="583519at2"/>
<evidence type="ECO:0000313" key="2">
    <source>
        <dbReference type="Proteomes" id="UP000216991"/>
    </source>
</evidence>
<name>A0A255YS60_9SPHN</name>
<comment type="caution">
    <text evidence="1">The sequence shown here is derived from an EMBL/GenBank/DDBJ whole genome shotgun (WGS) entry which is preliminary data.</text>
</comment>
<dbReference type="AlphaFoldDB" id="A0A255YS60"/>
<accession>A0A255YS60</accession>
<keyword evidence="2" id="KW-1185">Reference proteome</keyword>
<gene>
    <name evidence="1" type="ORF">CHU93_03775</name>
</gene>
<dbReference type="Proteomes" id="UP000216991">
    <property type="component" value="Unassembled WGS sequence"/>
</dbReference>
<dbReference type="EMBL" id="NOXT01000082">
    <property type="protein sequence ID" value="OYQ32029.1"/>
    <property type="molecule type" value="Genomic_DNA"/>
</dbReference>
<proteinExistence type="predicted"/>